<evidence type="ECO:0000313" key="3">
    <source>
        <dbReference type="EMBL" id="GAA3706606.1"/>
    </source>
</evidence>
<feature type="region of interest" description="Disordered" evidence="1">
    <location>
        <begin position="87"/>
        <end position="154"/>
    </location>
</feature>
<dbReference type="SMART" id="SM00530">
    <property type="entry name" value="HTH_XRE"/>
    <property type="match status" value="1"/>
</dbReference>
<evidence type="ECO:0000313" key="4">
    <source>
        <dbReference type="Proteomes" id="UP001501468"/>
    </source>
</evidence>
<feature type="compositionally biased region" description="Basic and acidic residues" evidence="1">
    <location>
        <begin position="93"/>
        <end position="136"/>
    </location>
</feature>
<proteinExistence type="predicted"/>
<dbReference type="Proteomes" id="UP001501468">
    <property type="component" value="Unassembled WGS sequence"/>
</dbReference>
<dbReference type="CDD" id="cd00093">
    <property type="entry name" value="HTH_XRE"/>
    <property type="match status" value="1"/>
</dbReference>
<dbReference type="EMBL" id="BAABDC010000003">
    <property type="protein sequence ID" value="GAA3706606.1"/>
    <property type="molecule type" value="Genomic_DNA"/>
</dbReference>
<dbReference type="RefSeq" id="WP_344946447.1">
    <property type="nucleotide sequence ID" value="NZ_BAABDC010000003.1"/>
</dbReference>
<evidence type="ECO:0000256" key="1">
    <source>
        <dbReference type="SAM" id="MobiDB-lite"/>
    </source>
</evidence>
<organism evidence="3 4">
    <name type="scientific">Terrabacter ginsenosidimutans</name>
    <dbReference type="NCBI Taxonomy" id="490575"/>
    <lineage>
        <taxon>Bacteria</taxon>
        <taxon>Bacillati</taxon>
        <taxon>Actinomycetota</taxon>
        <taxon>Actinomycetes</taxon>
        <taxon>Micrococcales</taxon>
        <taxon>Intrasporangiaceae</taxon>
        <taxon>Terrabacter</taxon>
    </lineage>
</organism>
<name>A0ABP7DJT0_9MICO</name>
<dbReference type="InterPro" id="IPR010982">
    <property type="entry name" value="Lambda_DNA-bd_dom_sf"/>
</dbReference>
<accession>A0ABP7DJT0</accession>
<dbReference type="SUPFAM" id="SSF47413">
    <property type="entry name" value="lambda repressor-like DNA-binding domains"/>
    <property type="match status" value="1"/>
</dbReference>
<dbReference type="PROSITE" id="PS50943">
    <property type="entry name" value="HTH_CROC1"/>
    <property type="match status" value="1"/>
</dbReference>
<feature type="domain" description="HTH cro/C1-type" evidence="2">
    <location>
        <begin position="25"/>
        <end position="65"/>
    </location>
</feature>
<protein>
    <recommendedName>
        <fullName evidence="2">HTH cro/C1-type domain-containing protein</fullName>
    </recommendedName>
</protein>
<reference evidence="4" key="1">
    <citation type="journal article" date="2019" name="Int. J. Syst. Evol. Microbiol.">
        <title>The Global Catalogue of Microorganisms (GCM) 10K type strain sequencing project: providing services to taxonomists for standard genome sequencing and annotation.</title>
        <authorList>
            <consortium name="The Broad Institute Genomics Platform"/>
            <consortium name="The Broad Institute Genome Sequencing Center for Infectious Disease"/>
            <person name="Wu L."/>
            <person name="Ma J."/>
        </authorList>
    </citation>
    <scope>NUCLEOTIDE SEQUENCE [LARGE SCALE GENOMIC DNA]</scope>
    <source>
        <strain evidence="4">JCM 17125</strain>
    </source>
</reference>
<dbReference type="Pfam" id="PF01381">
    <property type="entry name" value="HTH_3"/>
    <property type="match status" value="1"/>
</dbReference>
<sequence>MSEPVRAESADASEAGEVFDGARYIVRARRLADLSQRELAEEVGLSRATVGRLESGASRVDTATLSVILGRAGLRLTVVDRDGREVGPVPSDVLRDNADRRFPGHLDVRPPQDAPSDRVHPRRGVREARGWFEQRPSRAARRGRAGVPADHPTVSGLREDRRAAYWRGVASAETRRAAEPQPECSCFDDCFERACLTDCPCQCEPDHRSVLGSLHLLQPPSGE</sequence>
<keyword evidence="4" id="KW-1185">Reference proteome</keyword>
<evidence type="ECO:0000259" key="2">
    <source>
        <dbReference type="PROSITE" id="PS50943"/>
    </source>
</evidence>
<dbReference type="InterPro" id="IPR001387">
    <property type="entry name" value="Cro/C1-type_HTH"/>
</dbReference>
<gene>
    <name evidence="3" type="ORF">GCM10022399_24120</name>
</gene>
<comment type="caution">
    <text evidence="3">The sequence shown here is derived from an EMBL/GenBank/DDBJ whole genome shotgun (WGS) entry which is preliminary data.</text>
</comment>
<dbReference type="Gene3D" id="1.10.260.40">
    <property type="entry name" value="lambda repressor-like DNA-binding domains"/>
    <property type="match status" value="1"/>
</dbReference>